<name>I9HBL1_9BACE</name>
<protein>
    <submittedName>
        <fullName evidence="1">Uncharacterized protein</fullName>
    </submittedName>
</protein>
<dbReference type="AlphaFoldDB" id="I9HBL1"/>
<keyword evidence="2" id="KW-1185">Reference proteome</keyword>
<dbReference type="HOGENOM" id="CLU_3354640_0_0_10"/>
<reference evidence="1 2" key="1">
    <citation type="submission" date="2012-02" db="EMBL/GenBank/DDBJ databases">
        <title>The Genome Sequence of Bacteroides salyersiae CL02T12C01.</title>
        <authorList>
            <consortium name="The Broad Institute Genome Sequencing Platform"/>
            <person name="Earl A."/>
            <person name="Ward D."/>
            <person name="Feldgarden M."/>
            <person name="Gevers D."/>
            <person name="Zitomersky N.L."/>
            <person name="Coyne M.J."/>
            <person name="Comstock L.E."/>
            <person name="Young S.K."/>
            <person name="Zeng Q."/>
            <person name="Gargeya S."/>
            <person name="Fitzgerald M."/>
            <person name="Haas B."/>
            <person name="Abouelleil A."/>
            <person name="Alvarado L."/>
            <person name="Arachchi H.M."/>
            <person name="Berlin A."/>
            <person name="Chapman S.B."/>
            <person name="Gearin G."/>
            <person name="Goldberg J."/>
            <person name="Griggs A."/>
            <person name="Gujja S."/>
            <person name="Hansen M."/>
            <person name="Heiman D."/>
            <person name="Howarth C."/>
            <person name="Larimer J."/>
            <person name="Lui A."/>
            <person name="MacDonald P.J.P."/>
            <person name="McCowen C."/>
            <person name="Montmayeur A."/>
            <person name="Murphy C."/>
            <person name="Neiman D."/>
            <person name="Pearson M."/>
            <person name="Priest M."/>
            <person name="Roberts A."/>
            <person name="Saif S."/>
            <person name="Shea T."/>
            <person name="Sisk P."/>
            <person name="Stolte C."/>
            <person name="Sykes S."/>
            <person name="Wortman J."/>
            <person name="Nusbaum C."/>
            <person name="Birren B."/>
        </authorList>
    </citation>
    <scope>NUCLEOTIDE SEQUENCE [LARGE SCALE GENOMIC DNA]</scope>
    <source>
        <strain evidence="1 2">CL02T12C01</strain>
    </source>
</reference>
<organism evidence="1 2">
    <name type="scientific">Bacteroides salyersiae CL02T12C01</name>
    <dbReference type="NCBI Taxonomy" id="997887"/>
    <lineage>
        <taxon>Bacteria</taxon>
        <taxon>Pseudomonadati</taxon>
        <taxon>Bacteroidota</taxon>
        <taxon>Bacteroidia</taxon>
        <taxon>Bacteroidales</taxon>
        <taxon>Bacteroidaceae</taxon>
        <taxon>Bacteroides</taxon>
    </lineage>
</organism>
<evidence type="ECO:0000313" key="2">
    <source>
        <dbReference type="Proteomes" id="UP000005150"/>
    </source>
</evidence>
<dbReference type="EMBL" id="AGXV01000049">
    <property type="protein sequence ID" value="EIY57129.1"/>
    <property type="molecule type" value="Genomic_DNA"/>
</dbReference>
<proteinExistence type="predicted"/>
<sequence length="36" mass="4229">MLDSSRATVFLNDKDTKEVYYKNYLIVGIVAEKEQF</sequence>
<evidence type="ECO:0000313" key="1">
    <source>
        <dbReference type="EMBL" id="EIY57129.1"/>
    </source>
</evidence>
<accession>I9HBL1</accession>
<gene>
    <name evidence="1" type="ORF">HMPREF1071_04083</name>
</gene>
<dbReference type="Proteomes" id="UP000005150">
    <property type="component" value="Unassembled WGS sequence"/>
</dbReference>
<comment type="caution">
    <text evidence="1">The sequence shown here is derived from an EMBL/GenBank/DDBJ whole genome shotgun (WGS) entry which is preliminary data.</text>
</comment>